<dbReference type="EMBL" id="JAIWYP010000005">
    <property type="protein sequence ID" value="KAH3824303.1"/>
    <property type="molecule type" value="Genomic_DNA"/>
</dbReference>
<reference evidence="1" key="1">
    <citation type="journal article" date="2019" name="bioRxiv">
        <title>The Genome of the Zebra Mussel, Dreissena polymorpha: A Resource for Invasive Species Research.</title>
        <authorList>
            <person name="McCartney M.A."/>
            <person name="Auch B."/>
            <person name="Kono T."/>
            <person name="Mallez S."/>
            <person name="Zhang Y."/>
            <person name="Obille A."/>
            <person name="Becker A."/>
            <person name="Abrahante J.E."/>
            <person name="Garbe J."/>
            <person name="Badalamenti J.P."/>
            <person name="Herman A."/>
            <person name="Mangelson H."/>
            <person name="Liachko I."/>
            <person name="Sullivan S."/>
            <person name="Sone E.D."/>
            <person name="Koren S."/>
            <person name="Silverstein K.A.T."/>
            <person name="Beckman K.B."/>
            <person name="Gohl D.M."/>
        </authorList>
    </citation>
    <scope>NUCLEOTIDE SEQUENCE</scope>
    <source>
        <strain evidence="1">Duluth1</strain>
        <tissue evidence="1">Whole animal</tissue>
    </source>
</reference>
<accession>A0A9D4GWJ0</accession>
<dbReference type="Proteomes" id="UP000828390">
    <property type="component" value="Unassembled WGS sequence"/>
</dbReference>
<reference evidence="1" key="2">
    <citation type="submission" date="2020-11" db="EMBL/GenBank/DDBJ databases">
        <authorList>
            <person name="McCartney M.A."/>
            <person name="Auch B."/>
            <person name="Kono T."/>
            <person name="Mallez S."/>
            <person name="Becker A."/>
            <person name="Gohl D.M."/>
            <person name="Silverstein K.A.T."/>
            <person name="Koren S."/>
            <person name="Bechman K.B."/>
            <person name="Herman A."/>
            <person name="Abrahante J.E."/>
            <person name="Garbe J."/>
        </authorList>
    </citation>
    <scope>NUCLEOTIDE SEQUENCE</scope>
    <source>
        <strain evidence="1">Duluth1</strain>
        <tissue evidence="1">Whole animal</tissue>
    </source>
</reference>
<comment type="caution">
    <text evidence="1">The sequence shown here is derived from an EMBL/GenBank/DDBJ whole genome shotgun (WGS) entry which is preliminary data.</text>
</comment>
<protein>
    <submittedName>
        <fullName evidence="1">Uncharacterized protein</fullName>
    </submittedName>
</protein>
<keyword evidence="2" id="KW-1185">Reference proteome</keyword>
<organism evidence="1 2">
    <name type="scientific">Dreissena polymorpha</name>
    <name type="common">Zebra mussel</name>
    <name type="synonym">Mytilus polymorpha</name>
    <dbReference type="NCBI Taxonomy" id="45954"/>
    <lineage>
        <taxon>Eukaryota</taxon>
        <taxon>Metazoa</taxon>
        <taxon>Spiralia</taxon>
        <taxon>Lophotrochozoa</taxon>
        <taxon>Mollusca</taxon>
        <taxon>Bivalvia</taxon>
        <taxon>Autobranchia</taxon>
        <taxon>Heteroconchia</taxon>
        <taxon>Euheterodonta</taxon>
        <taxon>Imparidentia</taxon>
        <taxon>Neoheterodontei</taxon>
        <taxon>Myida</taxon>
        <taxon>Dreissenoidea</taxon>
        <taxon>Dreissenidae</taxon>
        <taxon>Dreissena</taxon>
    </lineage>
</organism>
<name>A0A9D4GWJ0_DREPO</name>
<evidence type="ECO:0000313" key="1">
    <source>
        <dbReference type="EMBL" id="KAH3824303.1"/>
    </source>
</evidence>
<proteinExistence type="predicted"/>
<evidence type="ECO:0000313" key="2">
    <source>
        <dbReference type="Proteomes" id="UP000828390"/>
    </source>
</evidence>
<gene>
    <name evidence="1" type="ORF">DPMN_126137</name>
</gene>
<sequence length="104" mass="11537">MRQNTYPSGKGLRVVTHAAGYGPDVHTVSDTASHSSPVSLSAVQLTHQALVSVIQYVNSSLDMGKREVTHVRKEFPQIRLTSLHKPIKDNIFRLNLIFTKKGLD</sequence>
<dbReference type="AlphaFoldDB" id="A0A9D4GWJ0"/>